<dbReference type="GO" id="GO:0008955">
    <property type="term" value="F:peptidoglycan glycosyltransferase activity"/>
    <property type="evidence" value="ECO:0007669"/>
    <property type="project" value="UniProtKB-EC"/>
</dbReference>
<dbReference type="NCBIfam" id="TIGR02074">
    <property type="entry name" value="PBP_1a_fam"/>
    <property type="match status" value="1"/>
</dbReference>
<evidence type="ECO:0000256" key="20">
    <source>
        <dbReference type="ARBA" id="ARBA00023251"/>
    </source>
</evidence>
<dbReference type="InterPro" id="IPR012338">
    <property type="entry name" value="Beta-lactam/transpept-like"/>
</dbReference>
<organism evidence="32 33">
    <name type="scientific">Comamonas serinivorans</name>
    <dbReference type="NCBI Taxonomy" id="1082851"/>
    <lineage>
        <taxon>Bacteria</taxon>
        <taxon>Pseudomonadati</taxon>
        <taxon>Pseudomonadota</taxon>
        <taxon>Betaproteobacteria</taxon>
        <taxon>Burkholderiales</taxon>
        <taxon>Comamonadaceae</taxon>
        <taxon>Comamonas</taxon>
    </lineage>
</organism>
<gene>
    <name evidence="32" type="ORF">CCO03_16195</name>
</gene>
<evidence type="ECO:0000256" key="2">
    <source>
        <dbReference type="ARBA" id="ARBA00004752"/>
    </source>
</evidence>
<evidence type="ECO:0000256" key="12">
    <source>
        <dbReference type="ARBA" id="ARBA00022679"/>
    </source>
</evidence>
<dbReference type="PANTHER" id="PTHR32282:SF27">
    <property type="entry name" value="PENICILLIN-BINDING PROTEIN 1A"/>
    <property type="match status" value="1"/>
</dbReference>
<dbReference type="EC" id="2.4.99.28" evidence="24"/>
<dbReference type="Gene3D" id="3.40.710.10">
    <property type="entry name" value="DD-peptidase/beta-lactamase superfamily"/>
    <property type="match status" value="2"/>
</dbReference>
<dbReference type="Gene3D" id="1.10.3810.10">
    <property type="entry name" value="Biosynthetic peptidoglycan transglycosylase-like"/>
    <property type="match status" value="1"/>
</dbReference>
<feature type="domain" description="Glycosyl transferase family 51" evidence="30">
    <location>
        <begin position="84"/>
        <end position="257"/>
    </location>
</feature>
<dbReference type="Proteomes" id="UP000196138">
    <property type="component" value="Chromosome"/>
</dbReference>
<dbReference type="InterPro" id="IPR036950">
    <property type="entry name" value="PBP_transglycosylase"/>
</dbReference>
<dbReference type="GO" id="GO:0008658">
    <property type="term" value="F:penicillin binding"/>
    <property type="evidence" value="ECO:0007669"/>
    <property type="project" value="InterPro"/>
</dbReference>
<dbReference type="InterPro" id="IPR001264">
    <property type="entry name" value="Glyco_trans_51"/>
</dbReference>
<sequence length="799" mass="87730">MATTPSSSPERKAPNTRQRPPRGVLGWLWRIVAWCMGLATAGAVALALAVLTALAVAYPNLPDISDLADYRPKLPMRVYTADGLLIGEFGKERRTFVPVAEIPQVMKDAVLAIEDARFYQHSGVDYIGLARAALANLKSAKSQGASTITMQVARNVYLSSEKTFTRKVYEILLTTKLEHTLTKDQILEIYMNQIFLGNRAYGFYAAAETYFGKQLKDVTLAEAAMLAGLPRAPSTNNPVANFKKAQERQLYVLQRMHENGFITAEQEQQARAEPLKLRSGAESYGVHAEYVAEMARQLIYSQYGEETYTRGLQVYTTIESADQQVAYEALRKGIMGFERRQMYRGPERFLDLPSDAAQLDDAIEEALGDLPDIGDLYPAVVLDASRTKVTVQRANGERVSIAGQGLDVARTGLNPAAAPAIKLRRGAVVRISKTTRKGETWELNQLPEVEAAFVALDPRNGAVKALVGGFDYGKNKFNHVTQAWRQPGSSFKPFIYSAALEKGFSPSTTIYDGPLFFDSRRTGGKPWEPKNADNRYDGPMTMRRGLARSKNMISIRILDEITPQFGQEWASRFGFDADKHPAYLPMALGSGAATPMQMATAYSVFANGGYLMNPFLITRVTDHRGKVLVETTPAEPSEANRVIDARNAFITTSLLGEVARTGTAAKAQAQLKRPDIYGKTGTTNDALDAWFVGYQPTLAAAVWMGYDSPRSLGVREFGGGLSLPIWIDFMQVALKGAPVVKEEPPEGVVNVGGDWMYAEYADGSGVRSLGIPSAPVSEEGSTSHGDTTDRQRILDMFRE</sequence>
<keyword evidence="17" id="KW-0573">Peptidoglycan synthesis</keyword>
<comment type="pathway">
    <text evidence="2">Cell wall biogenesis; peptidoglycan biosynthesis.</text>
</comment>
<evidence type="ECO:0000256" key="19">
    <source>
        <dbReference type="ARBA" id="ARBA00023136"/>
    </source>
</evidence>
<evidence type="ECO:0000256" key="1">
    <source>
        <dbReference type="ARBA" id="ARBA00004249"/>
    </source>
</evidence>
<comment type="catalytic activity">
    <reaction evidence="23">
        <text>Preferential cleavage: (Ac)2-L-Lys-D-Ala-|-D-Ala. Also transpeptidation of peptidyl-alanyl moieties that are N-acyl substituents of D-alanine.</text>
        <dbReference type="EC" id="3.4.16.4"/>
    </reaction>
</comment>
<accession>A0A1Y0ERX2</accession>
<evidence type="ECO:0000256" key="9">
    <source>
        <dbReference type="ARBA" id="ARBA00022645"/>
    </source>
</evidence>
<keyword evidence="9" id="KW-0121">Carboxypeptidase</keyword>
<evidence type="ECO:0000256" key="16">
    <source>
        <dbReference type="ARBA" id="ARBA00022968"/>
    </source>
</evidence>
<evidence type="ECO:0000313" key="33">
    <source>
        <dbReference type="Proteomes" id="UP000196138"/>
    </source>
</evidence>
<evidence type="ECO:0000256" key="17">
    <source>
        <dbReference type="ARBA" id="ARBA00022984"/>
    </source>
</evidence>
<dbReference type="SUPFAM" id="SSF56601">
    <property type="entry name" value="beta-lactamase/transpeptidase-like"/>
    <property type="match status" value="1"/>
</dbReference>
<dbReference type="KEGG" id="cser:CCO03_16195"/>
<evidence type="ECO:0000256" key="27">
    <source>
        <dbReference type="SAM" id="MobiDB-lite"/>
    </source>
</evidence>
<keyword evidence="11" id="KW-0328">Glycosyltransferase</keyword>
<feature type="region of interest" description="Disordered" evidence="27">
    <location>
        <begin position="769"/>
        <end position="791"/>
    </location>
</feature>
<dbReference type="AlphaFoldDB" id="A0A1Y0ERX2"/>
<keyword evidence="21" id="KW-0511">Multifunctional enzyme</keyword>
<dbReference type="GO" id="GO:0009002">
    <property type="term" value="F:serine-type D-Ala-D-Ala carboxypeptidase activity"/>
    <property type="evidence" value="ECO:0007669"/>
    <property type="project" value="UniProtKB-EC"/>
</dbReference>
<feature type="domain" description="Penicillin-binding protein transpeptidase" evidence="29">
    <location>
        <begin position="452"/>
        <end position="706"/>
    </location>
</feature>
<keyword evidence="14" id="KW-0378">Hydrolase</keyword>
<dbReference type="FunFam" id="1.10.3810.10:FF:000003">
    <property type="entry name" value="Penicillin-binding protein 1a"/>
    <property type="match status" value="1"/>
</dbReference>
<keyword evidence="19 28" id="KW-0472">Membrane</keyword>
<keyword evidence="13 28" id="KW-0812">Transmembrane</keyword>
<evidence type="ECO:0000256" key="7">
    <source>
        <dbReference type="ARBA" id="ARBA00022475"/>
    </source>
</evidence>
<evidence type="ECO:0000256" key="24">
    <source>
        <dbReference type="ARBA" id="ARBA00044770"/>
    </source>
</evidence>
<evidence type="ECO:0000256" key="8">
    <source>
        <dbReference type="ARBA" id="ARBA00022519"/>
    </source>
</evidence>
<feature type="region of interest" description="Disordered" evidence="27">
    <location>
        <begin position="522"/>
        <end position="541"/>
    </location>
</feature>
<feature type="transmembrane region" description="Helical" evidence="28">
    <location>
        <begin position="27"/>
        <end position="58"/>
    </location>
</feature>
<keyword evidence="33" id="KW-1185">Reference proteome</keyword>
<dbReference type="UniPathway" id="UPA00219"/>
<evidence type="ECO:0000256" key="3">
    <source>
        <dbReference type="ARBA" id="ARBA00007090"/>
    </source>
</evidence>
<evidence type="ECO:0000256" key="10">
    <source>
        <dbReference type="ARBA" id="ARBA00022670"/>
    </source>
</evidence>
<keyword evidence="8" id="KW-0997">Cell inner membrane</keyword>
<evidence type="ECO:0000256" key="15">
    <source>
        <dbReference type="ARBA" id="ARBA00022960"/>
    </source>
</evidence>
<evidence type="ECO:0000256" key="26">
    <source>
        <dbReference type="ARBA" id="ARBA00060592"/>
    </source>
</evidence>
<evidence type="ECO:0000256" key="5">
    <source>
        <dbReference type="ARBA" id="ARBA00012448"/>
    </source>
</evidence>
<dbReference type="EMBL" id="CP021455">
    <property type="protein sequence ID" value="ARU06002.1"/>
    <property type="molecule type" value="Genomic_DNA"/>
</dbReference>
<evidence type="ECO:0000256" key="22">
    <source>
        <dbReference type="ARBA" id="ARBA00023316"/>
    </source>
</evidence>
<dbReference type="EC" id="3.4.16.4" evidence="5"/>
<dbReference type="InterPro" id="IPR001460">
    <property type="entry name" value="PCN-bd_Tpept"/>
</dbReference>
<dbReference type="InterPro" id="IPR031376">
    <property type="entry name" value="PCB_OB"/>
</dbReference>
<comment type="catalytic activity">
    <reaction evidence="25">
        <text>[GlcNAc-(1-&gt;4)-Mur2Ac(oyl-L-Ala-gamma-D-Glu-L-Lys-D-Ala-D-Ala)](n)-di-trans,octa-cis-undecaprenyl diphosphate + beta-D-GlcNAc-(1-&gt;4)-Mur2Ac(oyl-L-Ala-gamma-D-Glu-L-Lys-D-Ala-D-Ala)-di-trans,octa-cis-undecaprenyl diphosphate = [GlcNAc-(1-&gt;4)-Mur2Ac(oyl-L-Ala-gamma-D-Glu-L-Lys-D-Ala-D-Ala)](n+1)-di-trans,octa-cis-undecaprenyl diphosphate + di-trans,octa-cis-undecaprenyl diphosphate + H(+)</text>
        <dbReference type="Rhea" id="RHEA:23708"/>
        <dbReference type="Rhea" id="RHEA-COMP:9602"/>
        <dbReference type="Rhea" id="RHEA-COMP:9603"/>
        <dbReference type="ChEBI" id="CHEBI:15378"/>
        <dbReference type="ChEBI" id="CHEBI:58405"/>
        <dbReference type="ChEBI" id="CHEBI:60033"/>
        <dbReference type="ChEBI" id="CHEBI:78435"/>
        <dbReference type="EC" id="2.4.99.28"/>
    </reaction>
</comment>
<dbReference type="Pfam" id="PF00905">
    <property type="entry name" value="Transpeptidase"/>
    <property type="match status" value="1"/>
</dbReference>
<feature type="compositionally biased region" description="Basic and acidic residues" evidence="27">
    <location>
        <begin position="527"/>
        <end position="536"/>
    </location>
</feature>
<dbReference type="GO" id="GO:0071555">
    <property type="term" value="P:cell wall organization"/>
    <property type="evidence" value="ECO:0007669"/>
    <property type="project" value="UniProtKB-KW"/>
</dbReference>
<dbReference type="Pfam" id="PF00912">
    <property type="entry name" value="Transgly"/>
    <property type="match status" value="1"/>
</dbReference>
<protein>
    <recommendedName>
        <fullName evidence="6">Penicillin-binding protein 1A</fullName>
        <ecNumber evidence="24">2.4.99.28</ecNumber>
        <ecNumber evidence="5">3.4.16.4</ecNumber>
    </recommendedName>
</protein>
<evidence type="ECO:0000256" key="4">
    <source>
        <dbReference type="ARBA" id="ARBA00007739"/>
    </source>
</evidence>
<comment type="subcellular location">
    <subcellularLocation>
        <location evidence="1">Cell inner membrane</location>
        <topology evidence="1">Single-pass type II membrane protein</topology>
    </subcellularLocation>
</comment>
<keyword evidence="15" id="KW-0133">Cell shape</keyword>
<evidence type="ECO:0000256" key="25">
    <source>
        <dbReference type="ARBA" id="ARBA00049902"/>
    </source>
</evidence>
<keyword evidence="7" id="KW-1003">Cell membrane</keyword>
<dbReference type="GO" id="GO:0046677">
    <property type="term" value="P:response to antibiotic"/>
    <property type="evidence" value="ECO:0007669"/>
    <property type="project" value="UniProtKB-KW"/>
</dbReference>
<evidence type="ECO:0000313" key="32">
    <source>
        <dbReference type="EMBL" id="ARU06002.1"/>
    </source>
</evidence>
<evidence type="ECO:0000259" key="31">
    <source>
        <dbReference type="Pfam" id="PF17092"/>
    </source>
</evidence>
<dbReference type="SUPFAM" id="SSF53955">
    <property type="entry name" value="Lysozyme-like"/>
    <property type="match status" value="1"/>
</dbReference>
<dbReference type="RefSeq" id="WP_087282712.1">
    <property type="nucleotide sequence ID" value="NZ_CP021455.1"/>
</dbReference>
<dbReference type="GO" id="GO:0005886">
    <property type="term" value="C:plasma membrane"/>
    <property type="evidence" value="ECO:0007669"/>
    <property type="project" value="UniProtKB-SubCell"/>
</dbReference>
<dbReference type="GO" id="GO:0030288">
    <property type="term" value="C:outer membrane-bounded periplasmic space"/>
    <property type="evidence" value="ECO:0007669"/>
    <property type="project" value="TreeGrafter"/>
</dbReference>
<evidence type="ECO:0000259" key="29">
    <source>
        <dbReference type="Pfam" id="PF00905"/>
    </source>
</evidence>
<dbReference type="InterPro" id="IPR023346">
    <property type="entry name" value="Lysozyme-like_dom_sf"/>
</dbReference>
<evidence type="ECO:0000256" key="23">
    <source>
        <dbReference type="ARBA" id="ARBA00034000"/>
    </source>
</evidence>
<evidence type="ECO:0000256" key="11">
    <source>
        <dbReference type="ARBA" id="ARBA00022676"/>
    </source>
</evidence>
<keyword evidence="16" id="KW-0735">Signal-anchor</keyword>
<name>A0A1Y0ERX2_9BURK</name>
<comment type="similarity">
    <text evidence="4">In the N-terminal section; belongs to the glycosyltransferase 51 family.</text>
</comment>
<comment type="similarity">
    <text evidence="3">In the C-terminal section; belongs to the transpeptidase family.</text>
</comment>
<evidence type="ECO:0000259" key="30">
    <source>
        <dbReference type="Pfam" id="PF00912"/>
    </source>
</evidence>
<dbReference type="InterPro" id="IPR050396">
    <property type="entry name" value="Glycosyltr_51/Transpeptidase"/>
</dbReference>
<dbReference type="PANTHER" id="PTHR32282">
    <property type="entry name" value="BINDING PROTEIN TRANSPEPTIDASE, PUTATIVE-RELATED"/>
    <property type="match status" value="1"/>
</dbReference>
<keyword evidence="10" id="KW-0645">Protease</keyword>
<dbReference type="OrthoDB" id="9766909at2"/>
<evidence type="ECO:0000256" key="28">
    <source>
        <dbReference type="SAM" id="Phobius"/>
    </source>
</evidence>
<evidence type="ECO:0000256" key="21">
    <source>
        <dbReference type="ARBA" id="ARBA00023268"/>
    </source>
</evidence>
<dbReference type="GO" id="GO:0009252">
    <property type="term" value="P:peptidoglycan biosynthetic process"/>
    <property type="evidence" value="ECO:0007669"/>
    <property type="project" value="UniProtKB-UniPathway"/>
</dbReference>
<comment type="pathway">
    <text evidence="26">Glycan biosynthesis.</text>
</comment>
<feature type="domain" description="Penicillin-binding protein OB-like" evidence="31">
    <location>
        <begin position="343"/>
        <end position="449"/>
    </location>
</feature>
<evidence type="ECO:0000256" key="18">
    <source>
        <dbReference type="ARBA" id="ARBA00022989"/>
    </source>
</evidence>
<dbReference type="GO" id="GO:0006508">
    <property type="term" value="P:proteolysis"/>
    <property type="evidence" value="ECO:0007669"/>
    <property type="project" value="UniProtKB-KW"/>
</dbReference>
<dbReference type="Pfam" id="PF17092">
    <property type="entry name" value="PCB_OB"/>
    <property type="match status" value="1"/>
</dbReference>
<dbReference type="GO" id="GO:0008360">
    <property type="term" value="P:regulation of cell shape"/>
    <property type="evidence" value="ECO:0007669"/>
    <property type="project" value="UniProtKB-KW"/>
</dbReference>
<keyword evidence="20" id="KW-0046">Antibiotic resistance</keyword>
<evidence type="ECO:0000256" key="14">
    <source>
        <dbReference type="ARBA" id="ARBA00022801"/>
    </source>
</evidence>
<keyword evidence="18 28" id="KW-1133">Transmembrane helix</keyword>
<keyword evidence="22" id="KW-0961">Cell wall biogenesis/degradation</keyword>
<evidence type="ECO:0000256" key="13">
    <source>
        <dbReference type="ARBA" id="ARBA00022692"/>
    </source>
</evidence>
<reference evidence="32 33" key="1">
    <citation type="submission" date="2017-05" db="EMBL/GenBank/DDBJ databases">
        <authorList>
            <person name="Song R."/>
            <person name="Chenine A.L."/>
            <person name="Ruprecht R.M."/>
        </authorList>
    </citation>
    <scope>NUCLEOTIDE SEQUENCE [LARGE SCALE GENOMIC DNA]</scope>
    <source>
        <strain evidence="32 33">DSM 26136</strain>
    </source>
</reference>
<evidence type="ECO:0000256" key="6">
    <source>
        <dbReference type="ARBA" id="ARBA00018638"/>
    </source>
</evidence>
<keyword evidence="12" id="KW-0808">Transferase</keyword>
<proteinExistence type="inferred from homology"/>